<reference evidence="1 2" key="1">
    <citation type="submission" date="2014-10" db="EMBL/GenBank/DDBJ databases">
        <title>Draft genome of anammox bacterium scalindua brodae, obtained using differential coverage binning of sequence data from two enrichment reactors.</title>
        <authorList>
            <person name="Speth D.R."/>
            <person name="Russ L."/>
            <person name="Kartal B."/>
            <person name="Op den Camp H.J."/>
            <person name="Dutilh B.E."/>
            <person name="Jetten M.S."/>
        </authorList>
    </citation>
    <scope>NUCLEOTIDE SEQUENCE [LARGE SCALE GENOMIC DNA]</scope>
    <source>
        <strain evidence="1">RU1</strain>
    </source>
</reference>
<accession>A0A0B0ELQ6</accession>
<protein>
    <submittedName>
        <fullName evidence="1">Putative hydrolase</fullName>
    </submittedName>
</protein>
<gene>
    <name evidence="1" type="ORF">SCABRO_00227</name>
</gene>
<dbReference type="PANTHER" id="PTHR42658">
    <property type="entry name" value="HYDROLASE TATD"/>
    <property type="match status" value="1"/>
</dbReference>
<dbReference type="Proteomes" id="UP000030652">
    <property type="component" value="Unassembled WGS sequence"/>
</dbReference>
<dbReference type="PANTHER" id="PTHR42658:SF1">
    <property type="entry name" value="HYDROLASE TATD"/>
    <property type="match status" value="1"/>
</dbReference>
<comment type="caution">
    <text evidence="1">The sequence shown here is derived from an EMBL/GenBank/DDBJ whole genome shotgun (WGS) entry which is preliminary data.</text>
</comment>
<dbReference type="GO" id="GO:0016787">
    <property type="term" value="F:hydrolase activity"/>
    <property type="evidence" value="ECO:0007669"/>
    <property type="project" value="UniProtKB-KW"/>
</dbReference>
<dbReference type="Gene3D" id="3.20.20.140">
    <property type="entry name" value="Metal-dependent hydrolases"/>
    <property type="match status" value="1"/>
</dbReference>
<dbReference type="InterPro" id="IPR032466">
    <property type="entry name" value="Metal_Hydrolase"/>
</dbReference>
<dbReference type="EMBL" id="JRYO01000022">
    <property type="protein sequence ID" value="KHE93977.1"/>
    <property type="molecule type" value="Genomic_DNA"/>
</dbReference>
<evidence type="ECO:0000313" key="2">
    <source>
        <dbReference type="Proteomes" id="UP000030652"/>
    </source>
</evidence>
<dbReference type="eggNOG" id="COG1099">
    <property type="taxonomic scope" value="Bacteria"/>
</dbReference>
<dbReference type="SUPFAM" id="SSF51556">
    <property type="entry name" value="Metallo-dependent hydrolases"/>
    <property type="match status" value="1"/>
</dbReference>
<dbReference type="InterPro" id="IPR012022">
    <property type="entry name" value="UCP005295"/>
</dbReference>
<organism evidence="1 2">
    <name type="scientific">Candidatus Scalindua brodae</name>
    <dbReference type="NCBI Taxonomy" id="237368"/>
    <lineage>
        <taxon>Bacteria</taxon>
        <taxon>Pseudomonadati</taxon>
        <taxon>Planctomycetota</taxon>
        <taxon>Candidatus Brocadiia</taxon>
        <taxon>Candidatus Brocadiales</taxon>
        <taxon>Candidatus Scalinduaceae</taxon>
        <taxon>Candidatus Scalindua</taxon>
    </lineage>
</organism>
<sequence>MPAVVHTPHQNKRVGTEKILNIVKEEKLEPSKTLVDHNTEETIAMTLNAGVWAGLTIYPITKLSSERAVQIIRKYGTDRIMLNSSADWGYSDPLLVPKTVTNMRLAGFSKEEIEKVVFHNPYDFYKQSPKFTFEK</sequence>
<proteinExistence type="predicted"/>
<evidence type="ECO:0000313" key="1">
    <source>
        <dbReference type="EMBL" id="KHE93977.1"/>
    </source>
</evidence>
<keyword evidence="1" id="KW-0378">Hydrolase</keyword>
<dbReference type="AlphaFoldDB" id="A0A0B0ELQ6"/>
<name>A0A0B0ELQ6_9BACT</name>